<comment type="caution">
    <text evidence="4">The sequence shown here is derived from an EMBL/GenBank/DDBJ whole genome shotgun (WGS) entry which is preliminary data.</text>
</comment>
<reference evidence="4 5" key="1">
    <citation type="submission" date="2018-09" db="EMBL/GenBank/DDBJ databases">
        <title>Comparative Genomics of Wolbachia-Cardinium Dual Endosymbiosis in a Plant-Parasitic Nematode.</title>
        <authorList>
            <person name="Brown A.M.V."/>
            <person name="Wasala S.K."/>
            <person name="Howe D.K."/>
            <person name="Peetz A.B."/>
            <person name="Zasada I.A."/>
            <person name="Denver D.R."/>
        </authorList>
    </citation>
    <scope>NUCLEOTIDE SEQUENCE [LARGE SCALE GENOMIC DNA]</scope>
    <source>
        <strain evidence="4 5">Pp_1</strain>
    </source>
</reference>
<evidence type="ECO:0000256" key="1">
    <source>
        <dbReference type="ARBA" id="ARBA00006738"/>
    </source>
</evidence>
<dbReference type="EMBL" id="RARA01000019">
    <property type="protein sequence ID" value="ROT47624.1"/>
    <property type="molecule type" value="Genomic_DNA"/>
</dbReference>
<evidence type="ECO:0000313" key="5">
    <source>
        <dbReference type="Proteomes" id="UP000270927"/>
    </source>
</evidence>
<organism evidence="4 5">
    <name type="scientific">Candidatus Cardinium hertigii</name>
    <dbReference type="NCBI Taxonomy" id="247481"/>
    <lineage>
        <taxon>Bacteria</taxon>
        <taxon>Pseudomonadati</taxon>
        <taxon>Bacteroidota</taxon>
        <taxon>Cytophagia</taxon>
        <taxon>Cytophagales</taxon>
        <taxon>Amoebophilaceae</taxon>
        <taxon>Candidatus Cardinium</taxon>
    </lineage>
</organism>
<dbReference type="PANTHER" id="PTHR34039">
    <property type="entry name" value="UPF0102 PROTEIN YRAN"/>
    <property type="match status" value="1"/>
</dbReference>
<comment type="similarity">
    <text evidence="1 2">Belongs to the UPF0102 family.</text>
</comment>
<gene>
    <name evidence="4" type="ORF">EDM02_01485</name>
    <name evidence="3" type="ORF">EDM02_04105</name>
</gene>
<dbReference type="Gene3D" id="3.40.1350.10">
    <property type="match status" value="1"/>
</dbReference>
<keyword evidence="5" id="KW-1185">Reference proteome</keyword>
<protein>
    <recommendedName>
        <fullName evidence="2">UPF0102 protein EDM02_01485</fullName>
    </recommendedName>
</protein>
<dbReference type="AlphaFoldDB" id="A0A3N2QCU1"/>
<evidence type="ECO:0000313" key="3">
    <source>
        <dbReference type="EMBL" id="ROT47049.1"/>
    </source>
</evidence>
<dbReference type="CDD" id="cd20736">
    <property type="entry name" value="PoNe_Nuclease"/>
    <property type="match status" value="1"/>
</dbReference>
<dbReference type="RefSeq" id="WP_123662503.1">
    <property type="nucleotide sequence ID" value="NZ_RARA01000019.1"/>
</dbReference>
<dbReference type="InterPro" id="IPR003509">
    <property type="entry name" value="UPF0102_YraN-like"/>
</dbReference>
<dbReference type="InterPro" id="IPR011856">
    <property type="entry name" value="tRNA_endonuc-like_dom_sf"/>
</dbReference>
<evidence type="ECO:0000256" key="2">
    <source>
        <dbReference type="HAMAP-Rule" id="MF_00048"/>
    </source>
</evidence>
<dbReference type="EMBL" id="RARA01000026">
    <property type="protein sequence ID" value="ROT47049.1"/>
    <property type="molecule type" value="Genomic_DNA"/>
</dbReference>
<dbReference type="PANTHER" id="PTHR34039:SF1">
    <property type="entry name" value="UPF0102 PROTEIN YRAN"/>
    <property type="match status" value="1"/>
</dbReference>
<dbReference type="Proteomes" id="UP000270927">
    <property type="component" value="Unassembled WGS sequence"/>
</dbReference>
<name>A0A3N2QCU1_9BACT</name>
<dbReference type="HAMAP" id="MF_00048">
    <property type="entry name" value="UPF0102"/>
    <property type="match status" value="1"/>
</dbReference>
<evidence type="ECO:0000313" key="4">
    <source>
        <dbReference type="EMBL" id="ROT47624.1"/>
    </source>
</evidence>
<dbReference type="OrthoDB" id="9802516at2"/>
<dbReference type="NCBIfam" id="NF009150">
    <property type="entry name" value="PRK12497.1-3"/>
    <property type="match status" value="1"/>
</dbReference>
<sequence length="121" mass="14197">MPMKNASRIFGQYAEAVAADYLVKKGFSILDQNFRYKRFEIDLIVKKDQLIVFVEVKARKNNLFGHPENFVNQKKMRFIRLAAAHYLRIQHYNKAVRFDIISILGSKNEGIEVVHLEDGFY</sequence>
<dbReference type="InterPro" id="IPR011335">
    <property type="entry name" value="Restrct_endonuc-II-like"/>
</dbReference>
<dbReference type="Pfam" id="PF02021">
    <property type="entry name" value="UPF0102"/>
    <property type="match status" value="1"/>
</dbReference>
<accession>A0A3N2QCU1</accession>
<dbReference type="SUPFAM" id="SSF52980">
    <property type="entry name" value="Restriction endonuclease-like"/>
    <property type="match status" value="1"/>
</dbReference>
<proteinExistence type="inferred from homology"/>
<dbReference type="GO" id="GO:0003676">
    <property type="term" value="F:nucleic acid binding"/>
    <property type="evidence" value="ECO:0007669"/>
    <property type="project" value="InterPro"/>
</dbReference>